<reference evidence="2 3" key="1">
    <citation type="journal article" date="2021" name="BMC Genomics">
        <title>Datura genome reveals duplications of psychoactive alkaloid biosynthetic genes and high mutation rate following tissue culture.</title>
        <authorList>
            <person name="Rajewski A."/>
            <person name="Carter-House D."/>
            <person name="Stajich J."/>
            <person name="Litt A."/>
        </authorList>
    </citation>
    <scope>NUCLEOTIDE SEQUENCE [LARGE SCALE GENOMIC DNA]</scope>
    <source>
        <strain evidence="2">AR-01</strain>
    </source>
</reference>
<gene>
    <name evidence="2" type="ORF">HAX54_004150</name>
</gene>
<evidence type="ECO:0000256" key="1">
    <source>
        <dbReference type="SAM" id="MobiDB-lite"/>
    </source>
</evidence>
<feature type="region of interest" description="Disordered" evidence="1">
    <location>
        <begin position="195"/>
        <end position="214"/>
    </location>
</feature>
<proteinExistence type="predicted"/>
<comment type="caution">
    <text evidence="2">The sequence shown here is derived from an EMBL/GenBank/DDBJ whole genome shotgun (WGS) entry which is preliminary data.</text>
</comment>
<evidence type="ECO:0000313" key="3">
    <source>
        <dbReference type="Proteomes" id="UP000823775"/>
    </source>
</evidence>
<protein>
    <submittedName>
        <fullName evidence="2">Uncharacterized protein</fullName>
    </submittedName>
</protein>
<accession>A0ABS8WX98</accession>
<keyword evidence="3" id="KW-1185">Reference proteome</keyword>
<sequence length="214" mass="23629">SERSDSIMPLVLFSYQSSLTSIVESLSSEDIHQYVHVVDRLGTIHGFRFYVSIRGLSSGRDKLGIRAKYDLEFTRLSKYALEMVADQRAHLNIFLYGVSDSLVRECRTAILNSDLDFSQLTLSAVPPELIRPGTVISQCPIKTSGWSEEQGIRFKGTEGHADKVHPSNLQKIWECCLARQGNNRGHAQTTISTTALAARPSKQDASTSAGGGQR</sequence>
<name>A0ABS8WX98_DATST</name>
<feature type="non-terminal residue" evidence="2">
    <location>
        <position position="1"/>
    </location>
</feature>
<organism evidence="2 3">
    <name type="scientific">Datura stramonium</name>
    <name type="common">Jimsonweed</name>
    <name type="synonym">Common thornapple</name>
    <dbReference type="NCBI Taxonomy" id="4076"/>
    <lineage>
        <taxon>Eukaryota</taxon>
        <taxon>Viridiplantae</taxon>
        <taxon>Streptophyta</taxon>
        <taxon>Embryophyta</taxon>
        <taxon>Tracheophyta</taxon>
        <taxon>Spermatophyta</taxon>
        <taxon>Magnoliopsida</taxon>
        <taxon>eudicotyledons</taxon>
        <taxon>Gunneridae</taxon>
        <taxon>Pentapetalae</taxon>
        <taxon>asterids</taxon>
        <taxon>lamiids</taxon>
        <taxon>Solanales</taxon>
        <taxon>Solanaceae</taxon>
        <taxon>Solanoideae</taxon>
        <taxon>Datureae</taxon>
        <taxon>Datura</taxon>
    </lineage>
</organism>
<dbReference type="EMBL" id="JACEIK010011888">
    <property type="protein sequence ID" value="MCE3215947.1"/>
    <property type="molecule type" value="Genomic_DNA"/>
</dbReference>
<evidence type="ECO:0000313" key="2">
    <source>
        <dbReference type="EMBL" id="MCE3215947.1"/>
    </source>
</evidence>
<dbReference type="Proteomes" id="UP000823775">
    <property type="component" value="Unassembled WGS sequence"/>
</dbReference>